<dbReference type="Pfam" id="PF01844">
    <property type="entry name" value="HNH"/>
    <property type="match status" value="1"/>
</dbReference>
<sequence length="255" mass="29114">MSGFDIIKRKNWGAAEKTLLLAYFKGGHKEWSKSNLKLVRDSVRKYLLRVQKHSCAYCRRRLSAEIGRNEIDHVVAKALPGMARFTYEHSNLVAACKRCNWLKKNHNVLARTLLPTDAYPLATVDYNWVHPYIHRYSDHIEIVSGYLFREIGSVDSKARGKSVIDVCKLNSLGSVESRRMFEIAQASESHHTAIMKLVSDNTQLSLPKLAKIMKRARPAFRRLAEPEIIEIIEAVRSGASEAYLRATARFELQDT</sequence>
<dbReference type="InterPro" id="IPR003615">
    <property type="entry name" value="HNH_nuc"/>
</dbReference>
<comment type="caution">
    <text evidence="2">The sequence shown here is derived from an EMBL/GenBank/DDBJ whole genome shotgun (WGS) entry which is preliminary data.</text>
</comment>
<dbReference type="Gene3D" id="1.10.30.50">
    <property type="match status" value="1"/>
</dbReference>
<dbReference type="RefSeq" id="WP_134176964.1">
    <property type="nucleotide sequence ID" value="NZ_SOCQ01000013.1"/>
</dbReference>
<accession>A0A4R7V2V0</accession>
<gene>
    <name evidence="2" type="ORF">EDF87_11333</name>
</gene>
<dbReference type="SMART" id="SM00507">
    <property type="entry name" value="HNHc"/>
    <property type="match status" value="1"/>
</dbReference>
<dbReference type="Proteomes" id="UP000295804">
    <property type="component" value="Unassembled WGS sequence"/>
</dbReference>
<dbReference type="GO" id="GO:0003676">
    <property type="term" value="F:nucleic acid binding"/>
    <property type="evidence" value="ECO:0007669"/>
    <property type="project" value="InterPro"/>
</dbReference>
<dbReference type="EMBL" id="SOCQ01000013">
    <property type="protein sequence ID" value="TDV42907.1"/>
    <property type="molecule type" value="Genomic_DNA"/>
</dbReference>
<proteinExistence type="predicted"/>
<organism evidence="2 3">
    <name type="scientific">Pseudomonas helmanticensis</name>
    <dbReference type="NCBI Taxonomy" id="1471381"/>
    <lineage>
        <taxon>Bacteria</taxon>
        <taxon>Pseudomonadati</taxon>
        <taxon>Pseudomonadota</taxon>
        <taxon>Gammaproteobacteria</taxon>
        <taxon>Pseudomonadales</taxon>
        <taxon>Pseudomonadaceae</taxon>
        <taxon>Pseudomonas</taxon>
    </lineage>
</organism>
<dbReference type="AlphaFoldDB" id="A0A4R7V2V0"/>
<name>A0A4R7V2V0_9PSED</name>
<evidence type="ECO:0000313" key="3">
    <source>
        <dbReference type="Proteomes" id="UP000295804"/>
    </source>
</evidence>
<dbReference type="GO" id="GO:0008270">
    <property type="term" value="F:zinc ion binding"/>
    <property type="evidence" value="ECO:0007669"/>
    <property type="project" value="InterPro"/>
</dbReference>
<reference evidence="2 3" key="1">
    <citation type="submission" date="2019-03" db="EMBL/GenBank/DDBJ databases">
        <title>Genomic analyses of the natural microbiome of Caenorhabditis elegans.</title>
        <authorList>
            <person name="Samuel B."/>
        </authorList>
    </citation>
    <scope>NUCLEOTIDE SEQUENCE [LARGE SCALE GENOMIC DNA]</scope>
    <source>
        <strain evidence="2 3">BIGb0525</strain>
    </source>
</reference>
<dbReference type="GO" id="GO:0004519">
    <property type="term" value="F:endonuclease activity"/>
    <property type="evidence" value="ECO:0007669"/>
    <property type="project" value="InterPro"/>
</dbReference>
<evidence type="ECO:0000313" key="2">
    <source>
        <dbReference type="EMBL" id="TDV42907.1"/>
    </source>
</evidence>
<protein>
    <submittedName>
        <fullName evidence="2">Uncharacterized protein (TIGR02646 family)</fullName>
    </submittedName>
</protein>
<dbReference type="InterPro" id="IPR002711">
    <property type="entry name" value="HNH"/>
</dbReference>
<evidence type="ECO:0000259" key="1">
    <source>
        <dbReference type="SMART" id="SM00507"/>
    </source>
</evidence>
<dbReference type="CDD" id="cd00085">
    <property type="entry name" value="HNHc"/>
    <property type="match status" value="1"/>
</dbReference>
<feature type="domain" description="HNH nuclease" evidence="1">
    <location>
        <begin position="42"/>
        <end position="101"/>
    </location>
</feature>